<evidence type="ECO:0000256" key="3">
    <source>
        <dbReference type="ARBA" id="ARBA00011049"/>
    </source>
</evidence>
<keyword evidence="12" id="KW-0966">Cell projection</keyword>
<sequence>MNPSTESNIHPFDKRLLARMIGALGDDKAIGRTALELGQVFGELLPDLLRAETGYDIAIGYAGFKTGLRNDLIEELGSGYLLSDASLRNWCPDFQIGCDSPALVALVEAQLGAEPASIEEPEPRALSKIEIDVALPVFEKIAEVLRAAVNAPGDYEPVVGRPHNSEERPRPDAQIADVYAACVEMTIGLGPVLSTFCMIIPQSALLKTQVMLPGSARQSMNAKSVWTEQLEEQVRRSAVTLEARIRLESLTLDTISRLQPGEVIPFHDSDDVRVEVNANGRELYVCEFGRSGARYTVRVKDTHGSEQDILRHIMS</sequence>
<keyword evidence="12" id="KW-0282">Flagellum</keyword>
<comment type="similarity">
    <text evidence="3">Belongs to the FliM family.</text>
</comment>
<dbReference type="Pfam" id="PF01052">
    <property type="entry name" value="FliMN_C"/>
    <property type="match status" value="1"/>
</dbReference>
<keyword evidence="8" id="KW-0472">Membrane</keyword>
<gene>
    <name evidence="12" type="ORF">J2Z31_002144</name>
</gene>
<keyword evidence="7" id="KW-0283">Flagellar rotation</keyword>
<organism evidence="12 13">
    <name type="scientific">Sinorhizobium kostiense</name>
    <dbReference type="NCBI Taxonomy" id="76747"/>
    <lineage>
        <taxon>Bacteria</taxon>
        <taxon>Pseudomonadati</taxon>
        <taxon>Pseudomonadota</taxon>
        <taxon>Alphaproteobacteria</taxon>
        <taxon>Hyphomicrobiales</taxon>
        <taxon>Rhizobiaceae</taxon>
        <taxon>Sinorhizobium/Ensifer group</taxon>
        <taxon>Sinorhizobium</taxon>
    </lineage>
</organism>
<dbReference type="Gene3D" id="3.40.1550.10">
    <property type="entry name" value="CheC-like"/>
    <property type="match status" value="1"/>
</dbReference>
<evidence type="ECO:0000313" key="13">
    <source>
        <dbReference type="Proteomes" id="UP000730739"/>
    </source>
</evidence>
<keyword evidence="6" id="KW-0145">Chemotaxis</keyword>
<dbReference type="InterPro" id="IPR001543">
    <property type="entry name" value="FliN-like_C"/>
</dbReference>
<dbReference type="PANTHER" id="PTHR30034:SF6">
    <property type="entry name" value="YOP PROTEINS TRANSLOCATION PROTEIN Q"/>
    <property type="match status" value="1"/>
</dbReference>
<keyword evidence="9" id="KW-0975">Bacterial flagellum</keyword>
<dbReference type="Gene3D" id="2.30.330.10">
    <property type="entry name" value="SpoA-like"/>
    <property type="match status" value="1"/>
</dbReference>
<proteinExistence type="inferred from homology"/>
<keyword evidence="5" id="KW-1003">Cell membrane</keyword>
<comment type="subcellular location">
    <subcellularLocation>
        <location evidence="1">Bacterial flagellum basal body</location>
    </subcellularLocation>
    <subcellularLocation>
        <location evidence="2">Cell membrane</location>
        <topology evidence="2">Peripheral membrane protein</topology>
    </subcellularLocation>
</comment>
<evidence type="ECO:0000256" key="2">
    <source>
        <dbReference type="ARBA" id="ARBA00004202"/>
    </source>
</evidence>
<keyword evidence="13" id="KW-1185">Reference proteome</keyword>
<comment type="caution">
    <text evidence="12">The sequence shown here is derived from an EMBL/GenBank/DDBJ whole genome shotgun (WGS) entry which is preliminary data.</text>
</comment>
<dbReference type="EMBL" id="JAGILA010000002">
    <property type="protein sequence ID" value="MBP2235652.1"/>
    <property type="molecule type" value="Genomic_DNA"/>
</dbReference>
<evidence type="ECO:0000256" key="6">
    <source>
        <dbReference type="ARBA" id="ARBA00022500"/>
    </source>
</evidence>
<comment type="function">
    <text evidence="10">FliM is one of three proteins (FliG, FliN, FliM) that forms the rotor-mounted switch complex (C ring), located at the base of the basal body. This complex interacts with the CheY and CheZ chemotaxis proteins, in addition to contacting components of the motor that determine the direction of flagellar rotation.</text>
</comment>
<evidence type="ECO:0000256" key="7">
    <source>
        <dbReference type="ARBA" id="ARBA00022779"/>
    </source>
</evidence>
<dbReference type="InterPro" id="IPR028976">
    <property type="entry name" value="CheC-like_sf"/>
</dbReference>
<evidence type="ECO:0000313" key="12">
    <source>
        <dbReference type="EMBL" id="MBP2235652.1"/>
    </source>
</evidence>
<evidence type="ECO:0000256" key="9">
    <source>
        <dbReference type="ARBA" id="ARBA00023143"/>
    </source>
</evidence>
<evidence type="ECO:0000256" key="10">
    <source>
        <dbReference type="ARBA" id="ARBA00025044"/>
    </source>
</evidence>
<dbReference type="PANTHER" id="PTHR30034">
    <property type="entry name" value="FLAGELLAR MOTOR SWITCH PROTEIN FLIM"/>
    <property type="match status" value="1"/>
</dbReference>
<evidence type="ECO:0000256" key="8">
    <source>
        <dbReference type="ARBA" id="ARBA00023136"/>
    </source>
</evidence>
<protein>
    <recommendedName>
        <fullName evidence="4">Flagellar motor switch protein FliM</fullName>
    </recommendedName>
</protein>
<evidence type="ECO:0000259" key="11">
    <source>
        <dbReference type="Pfam" id="PF01052"/>
    </source>
</evidence>
<evidence type="ECO:0000256" key="5">
    <source>
        <dbReference type="ARBA" id="ARBA00022475"/>
    </source>
</evidence>
<evidence type="ECO:0000256" key="1">
    <source>
        <dbReference type="ARBA" id="ARBA00004117"/>
    </source>
</evidence>
<feature type="domain" description="Flagellar motor switch protein FliN-like C-terminal" evidence="11">
    <location>
        <begin position="232"/>
        <end position="301"/>
    </location>
</feature>
<name>A0ABS4R1D0_9HYPH</name>
<dbReference type="InterPro" id="IPR036429">
    <property type="entry name" value="SpoA-like_sf"/>
</dbReference>
<accession>A0ABS4R1D0</accession>
<dbReference type="RefSeq" id="WP_209601838.1">
    <property type="nucleotide sequence ID" value="NZ_JAGILA010000002.1"/>
</dbReference>
<dbReference type="SUPFAM" id="SSF101801">
    <property type="entry name" value="Surface presentation of antigens (SPOA)"/>
    <property type="match status" value="1"/>
</dbReference>
<keyword evidence="12" id="KW-0969">Cilium</keyword>
<dbReference type="Proteomes" id="UP000730739">
    <property type="component" value="Unassembled WGS sequence"/>
</dbReference>
<evidence type="ECO:0000256" key="4">
    <source>
        <dbReference type="ARBA" id="ARBA00021898"/>
    </source>
</evidence>
<reference evidence="12 13" key="1">
    <citation type="submission" date="2021-03" db="EMBL/GenBank/DDBJ databases">
        <title>Genomic Encyclopedia of Type Strains, Phase IV (KMG-IV): sequencing the most valuable type-strain genomes for metagenomic binning, comparative biology and taxonomic classification.</title>
        <authorList>
            <person name="Goeker M."/>
        </authorList>
    </citation>
    <scope>NUCLEOTIDE SEQUENCE [LARGE SCALE GENOMIC DNA]</scope>
    <source>
        <strain evidence="12 13">DSM 13372</strain>
    </source>
</reference>